<protein>
    <submittedName>
        <fullName evidence="1">Uncharacterized protein</fullName>
    </submittedName>
</protein>
<dbReference type="STRING" id="1224947.SAMN05216480_10927"/>
<reference evidence="1 2" key="1">
    <citation type="submission" date="2016-10" db="EMBL/GenBank/DDBJ databases">
        <authorList>
            <person name="de Groot N.N."/>
        </authorList>
    </citation>
    <scope>NUCLEOTIDE SEQUENCE [LARGE SCALE GENOMIC DNA]</scope>
    <source>
        <strain evidence="1 2">CGMCC 1.12333</strain>
    </source>
</reference>
<dbReference type="OrthoDB" id="1321649at2"/>
<gene>
    <name evidence="1" type="ORF">SAMN05216480_10927</name>
</gene>
<organism evidence="1 2">
    <name type="scientific">Pustulibacterium marinum</name>
    <dbReference type="NCBI Taxonomy" id="1224947"/>
    <lineage>
        <taxon>Bacteria</taxon>
        <taxon>Pseudomonadati</taxon>
        <taxon>Bacteroidota</taxon>
        <taxon>Flavobacteriia</taxon>
        <taxon>Flavobacteriales</taxon>
        <taxon>Flavobacteriaceae</taxon>
        <taxon>Pustulibacterium</taxon>
    </lineage>
</organism>
<dbReference type="Proteomes" id="UP000199138">
    <property type="component" value="Unassembled WGS sequence"/>
</dbReference>
<name>A0A1I7HGK9_9FLAO</name>
<evidence type="ECO:0000313" key="2">
    <source>
        <dbReference type="Proteomes" id="UP000199138"/>
    </source>
</evidence>
<dbReference type="Gene3D" id="1.20.120.330">
    <property type="entry name" value="Nucleotidyltransferases domain 2"/>
    <property type="match status" value="1"/>
</dbReference>
<dbReference type="AlphaFoldDB" id="A0A1I7HGK9"/>
<keyword evidence="2" id="KW-1185">Reference proteome</keyword>
<sequence>MTSELKIPQQFPFKKELKKLLNQLLDCFDLQIIYLSELETKKHKFYIINGILERKRTSSKEQLTLLHKVENNNSHFKLQLYTKKQLRASLHNGELYFIQHCYYGQVVYQNNDNNLILSKFKDTFLLNQSKKQIKQNSNSICKGFHAIQHRFEALEYNAGTNMLLSIMITLFQHLGKLYSGQNIKFTTLNEYIQYLSSYDSEIHKFFMEGRKEVSEMLELMELLHSKPEKPPTTKIYRSDFYEMFVVVQILFKKYNELSNRMLTSCREFKQEYTQPAFEVKEPKLHQPFEIAIQKVVDFLREHYQIHAMLLINKQQESYNSTKLFGTKTAPEHFTFSATAFLIVHQTIPINPSQLTDLVYNHMNKQMKIYFTWSTLSKVREQADYGNNFLYRVLQTDNVIFKEDDQLTKDFDRAPYYYIQMWEKLQKRWQDRFDRALYLQELTHALDNEHDYIANMALFENAIVQACIGLLAVFWEYKPSYTSLDYLMHLCNDFTDLPKDIFWNSSYMSARNYNLITQSKNHLRHGCPYKISEKDNDQVYKLCDRFITAAGKEVNKHLDYLKIQCFERETPLFTKSS</sequence>
<dbReference type="RefSeq" id="WP_093025400.1">
    <property type="nucleotide sequence ID" value="NZ_FPBK01000009.1"/>
</dbReference>
<proteinExistence type="predicted"/>
<accession>A0A1I7HGK9</accession>
<dbReference type="EMBL" id="FPBK01000009">
    <property type="protein sequence ID" value="SFU59596.1"/>
    <property type="molecule type" value="Genomic_DNA"/>
</dbReference>
<evidence type="ECO:0000313" key="1">
    <source>
        <dbReference type="EMBL" id="SFU59596.1"/>
    </source>
</evidence>